<dbReference type="Pfam" id="PF18318">
    <property type="entry name" value="Gln-synt_C-ter"/>
    <property type="match status" value="1"/>
</dbReference>
<name>A0A518BL15_9BACT</name>
<dbReference type="Pfam" id="PF12437">
    <property type="entry name" value="GSIII_N"/>
    <property type="match status" value="1"/>
</dbReference>
<dbReference type="PROSITE" id="PS51987">
    <property type="entry name" value="GS_CATALYTIC"/>
    <property type="match status" value="1"/>
</dbReference>
<dbReference type="InterPro" id="IPR008146">
    <property type="entry name" value="Gln_synth_cat_dom"/>
</dbReference>
<dbReference type="AlphaFoldDB" id="A0A518BL15"/>
<comment type="similarity">
    <text evidence="1 2">Belongs to the glutamine synthetase family.</text>
</comment>
<dbReference type="KEGG" id="pbap:Pla133_27310"/>
<organism evidence="5 6">
    <name type="scientific">Engelhardtia mirabilis</name>
    <dbReference type="NCBI Taxonomy" id="2528011"/>
    <lineage>
        <taxon>Bacteria</taxon>
        <taxon>Pseudomonadati</taxon>
        <taxon>Planctomycetota</taxon>
        <taxon>Planctomycetia</taxon>
        <taxon>Planctomycetia incertae sedis</taxon>
        <taxon>Engelhardtia</taxon>
    </lineage>
</organism>
<dbReference type="RefSeq" id="WP_419191499.1">
    <property type="nucleotide sequence ID" value="NZ_CP036287.1"/>
</dbReference>
<keyword evidence="6" id="KW-1185">Reference proteome</keyword>
<evidence type="ECO:0000256" key="2">
    <source>
        <dbReference type="RuleBase" id="RU000384"/>
    </source>
</evidence>
<evidence type="ECO:0000313" key="5">
    <source>
        <dbReference type="EMBL" id="QDU67643.1"/>
    </source>
</evidence>
<dbReference type="InterPro" id="IPR022147">
    <property type="entry name" value="GSIII_N"/>
</dbReference>
<dbReference type="Proteomes" id="UP000316921">
    <property type="component" value="Chromosome"/>
</dbReference>
<dbReference type="Gene3D" id="1.20.120.1560">
    <property type="match status" value="1"/>
</dbReference>
<dbReference type="PANTHER" id="PTHR42974">
    <property type="entry name" value="GLUTAMINE SYNTHETASE"/>
    <property type="match status" value="1"/>
</dbReference>
<reference evidence="5 6" key="1">
    <citation type="submission" date="2019-02" db="EMBL/GenBank/DDBJ databases">
        <title>Deep-cultivation of Planctomycetes and their phenomic and genomic characterization uncovers novel biology.</title>
        <authorList>
            <person name="Wiegand S."/>
            <person name="Jogler M."/>
            <person name="Boedeker C."/>
            <person name="Pinto D."/>
            <person name="Vollmers J."/>
            <person name="Rivas-Marin E."/>
            <person name="Kohn T."/>
            <person name="Peeters S.H."/>
            <person name="Heuer A."/>
            <person name="Rast P."/>
            <person name="Oberbeckmann S."/>
            <person name="Bunk B."/>
            <person name="Jeske O."/>
            <person name="Meyerdierks A."/>
            <person name="Storesund J.E."/>
            <person name="Kallscheuer N."/>
            <person name="Luecker S."/>
            <person name="Lage O.M."/>
            <person name="Pohl T."/>
            <person name="Merkel B.J."/>
            <person name="Hornburger P."/>
            <person name="Mueller R.-W."/>
            <person name="Bruemmer F."/>
            <person name="Labrenz M."/>
            <person name="Spormann A.M."/>
            <person name="Op den Camp H."/>
            <person name="Overmann J."/>
            <person name="Amann R."/>
            <person name="Jetten M.S.M."/>
            <person name="Mascher T."/>
            <person name="Medema M.H."/>
            <person name="Devos D.P."/>
            <person name="Kaster A.-K."/>
            <person name="Ovreas L."/>
            <person name="Rohde M."/>
            <person name="Galperin M.Y."/>
            <person name="Jogler C."/>
        </authorList>
    </citation>
    <scope>NUCLEOTIDE SEQUENCE [LARGE SCALE GENOMIC DNA]</scope>
    <source>
        <strain evidence="5 6">Pla133</strain>
    </source>
</reference>
<dbReference type="EC" id="6.3.1.2" evidence="5"/>
<dbReference type="GO" id="GO:0006542">
    <property type="term" value="P:glutamine biosynthetic process"/>
    <property type="evidence" value="ECO:0007669"/>
    <property type="project" value="InterPro"/>
</dbReference>
<dbReference type="Pfam" id="PF00120">
    <property type="entry name" value="Gln-synt_C"/>
    <property type="match status" value="1"/>
</dbReference>
<feature type="domain" description="GS catalytic" evidence="4">
    <location>
        <begin position="197"/>
        <end position="619"/>
    </location>
</feature>
<dbReference type="SUPFAM" id="SSF55931">
    <property type="entry name" value="Glutamine synthetase/guanido kinase"/>
    <property type="match status" value="1"/>
</dbReference>
<dbReference type="GO" id="GO:0004356">
    <property type="term" value="F:glutamine synthetase activity"/>
    <property type="evidence" value="ECO:0007669"/>
    <property type="project" value="UniProtKB-EC"/>
</dbReference>
<evidence type="ECO:0000256" key="1">
    <source>
        <dbReference type="PROSITE-ProRule" id="PRU01330"/>
    </source>
</evidence>
<sequence length="730" mass="79726">MPLTPRHAALQSIAEGHPAPSAPAAISSGLPEYFGSKVFNDAVQRRRLPKAVYKALRRTLEIGAPLDVELADSIASAMKDWALEHGATHYTHWFQPMHGLTAEKHDAFLSPTLEGGALQEFSGKELILGEPDASSFPSGGVRNTFEARGYTGWDPGSPAFLRETEFGSTLTIPTVFASWTGEALDTKTPLLRSCEALDRQARRLLTHLGGEPVAKVSATVGPEQEYFLVDRRLHRLRPDLHSCGRTVLGARPPKGQELEDHYFSLTPRRILNFMMDLEFTLWELGVPVKTRHTEVAPHQFELAPFYEAAALATDHNMLTMEVLPDVAARHGLKTLLHEKPFVGVNGSGKHVNWAMATDSGDNLLKPGKTPHENLRFMTVLAAVVRGVDTQQELLRATIASAGNDHRLGANEAPPAIISVFLGEELQEVVDALIEGRAPKIGEGRGSEPLNLGVTSLPPLPIDTSDRNRTSPFAFTGFKFEFRAAGSGQSIAFPVTVINTMVADSMDYLSGLIESRGGDPETIAKIVRETLAAHQRILFSGDNYSEEWRQEAAKRGLANHDNTPAALAILQKDETLDLFDRHNVMTRRETASRATVLYQAYAEGVVVEALTLNELARTSVLPVALRYQRVIADAIKSTAEAGHGIPLDGERALLAEVSSEIQGLMKTTDELARVHHTIESGSHEAPALASAVRGNLVPAMAAVRAHCDKLESLVDDELWPLPKYRELLFAH</sequence>
<proteinExistence type="inferred from homology"/>
<gene>
    <name evidence="5" type="primary">glnA</name>
    <name evidence="5" type="ORF">Pla133_27310</name>
</gene>
<dbReference type="PANTHER" id="PTHR42974:SF1">
    <property type="entry name" value="TYPE-3 GLUTAMINE SYNTHETASE"/>
    <property type="match status" value="1"/>
</dbReference>
<dbReference type="SMART" id="SM01230">
    <property type="entry name" value="Gln-synt_C"/>
    <property type="match status" value="1"/>
</dbReference>
<dbReference type="Gene3D" id="3.30.590.10">
    <property type="entry name" value="Glutamine synthetase/guanido kinase, catalytic domain"/>
    <property type="match status" value="1"/>
</dbReference>
<dbReference type="InterPro" id="IPR040577">
    <property type="entry name" value="Gln-synt_C"/>
</dbReference>
<evidence type="ECO:0000259" key="4">
    <source>
        <dbReference type="PROSITE" id="PS51987"/>
    </source>
</evidence>
<dbReference type="PROSITE" id="PS51986">
    <property type="entry name" value="GS_BETA_GRASP"/>
    <property type="match status" value="1"/>
</dbReference>
<evidence type="ECO:0000313" key="6">
    <source>
        <dbReference type="Proteomes" id="UP000316921"/>
    </source>
</evidence>
<dbReference type="InterPro" id="IPR052725">
    <property type="entry name" value="GS_Type-3"/>
</dbReference>
<evidence type="ECO:0000259" key="3">
    <source>
        <dbReference type="PROSITE" id="PS51986"/>
    </source>
</evidence>
<keyword evidence="5" id="KW-0436">Ligase</keyword>
<feature type="domain" description="GS beta-grasp" evidence="3">
    <location>
        <begin position="88"/>
        <end position="181"/>
    </location>
</feature>
<dbReference type="InterPro" id="IPR008147">
    <property type="entry name" value="Gln_synt_N"/>
</dbReference>
<protein>
    <submittedName>
        <fullName evidence="5">Glutamine synthetase</fullName>
        <ecNumber evidence="5">6.3.1.2</ecNumber>
    </submittedName>
</protein>
<dbReference type="EMBL" id="CP036287">
    <property type="protein sequence ID" value="QDU67643.1"/>
    <property type="molecule type" value="Genomic_DNA"/>
</dbReference>
<dbReference type="InterPro" id="IPR014746">
    <property type="entry name" value="Gln_synth/guanido_kin_cat_dom"/>
</dbReference>
<accession>A0A518BL15</accession>